<dbReference type="EC" id="2.4.99.28" evidence="7"/>
<feature type="transmembrane region" description="Helical" evidence="9">
    <location>
        <begin position="34"/>
        <end position="55"/>
    </location>
</feature>
<dbReference type="EMBL" id="CP137573">
    <property type="protein sequence ID" value="WOX24386.1"/>
    <property type="molecule type" value="Genomic_DNA"/>
</dbReference>
<feature type="transmembrane region" description="Helical" evidence="9">
    <location>
        <begin position="67"/>
        <end position="89"/>
    </location>
</feature>
<proteinExistence type="predicted"/>
<evidence type="ECO:0000313" key="11">
    <source>
        <dbReference type="Proteomes" id="UP001301731"/>
    </source>
</evidence>
<dbReference type="InterPro" id="IPR018365">
    <property type="entry name" value="Cell_cycle_FtsW-rel_CS"/>
</dbReference>
<gene>
    <name evidence="10" type="primary">rodA</name>
    <name evidence="10" type="ORF">R2D22_24600</name>
</gene>
<evidence type="ECO:0000256" key="5">
    <source>
        <dbReference type="ARBA" id="ARBA00022989"/>
    </source>
</evidence>
<comment type="pathway">
    <text evidence="2">Cell wall biogenesis; peptidoglycan biosynthesis.</text>
</comment>
<feature type="transmembrane region" description="Helical" evidence="9">
    <location>
        <begin position="101"/>
        <end position="121"/>
    </location>
</feature>
<evidence type="ECO:0000256" key="7">
    <source>
        <dbReference type="ARBA" id="ARBA00044770"/>
    </source>
</evidence>
<evidence type="ECO:0000256" key="4">
    <source>
        <dbReference type="ARBA" id="ARBA00022960"/>
    </source>
</evidence>
<organism evidence="10 11">
    <name type="scientific">Streptomyces solicathayae</name>
    <dbReference type="NCBI Taxonomy" id="3081768"/>
    <lineage>
        <taxon>Bacteria</taxon>
        <taxon>Bacillati</taxon>
        <taxon>Actinomycetota</taxon>
        <taxon>Actinomycetes</taxon>
        <taxon>Kitasatosporales</taxon>
        <taxon>Streptomycetaceae</taxon>
        <taxon>Streptomyces</taxon>
    </lineage>
</organism>
<evidence type="ECO:0000256" key="6">
    <source>
        <dbReference type="ARBA" id="ARBA00023136"/>
    </source>
</evidence>
<name>A0ABZ0LXZ7_9ACTN</name>
<evidence type="ECO:0000256" key="1">
    <source>
        <dbReference type="ARBA" id="ARBA00004141"/>
    </source>
</evidence>
<keyword evidence="4" id="KW-0133">Cell shape</keyword>
<evidence type="ECO:0000256" key="2">
    <source>
        <dbReference type="ARBA" id="ARBA00004752"/>
    </source>
</evidence>
<keyword evidence="5 9" id="KW-1133">Transmembrane helix</keyword>
<dbReference type="PROSITE" id="PS00428">
    <property type="entry name" value="FTSW_RODA_SPOVE"/>
    <property type="match status" value="1"/>
</dbReference>
<protein>
    <recommendedName>
        <fullName evidence="7">peptidoglycan glycosyltransferase</fullName>
        <ecNumber evidence="7">2.4.99.28</ecNumber>
    </recommendedName>
</protein>
<dbReference type="InterPro" id="IPR001182">
    <property type="entry name" value="FtsW/RodA"/>
</dbReference>
<evidence type="ECO:0000313" key="10">
    <source>
        <dbReference type="EMBL" id="WOX24386.1"/>
    </source>
</evidence>
<evidence type="ECO:0000256" key="9">
    <source>
        <dbReference type="SAM" id="Phobius"/>
    </source>
</evidence>
<feature type="transmembrane region" description="Helical" evidence="9">
    <location>
        <begin position="304"/>
        <end position="321"/>
    </location>
</feature>
<dbReference type="RefSeq" id="WP_318106835.1">
    <property type="nucleotide sequence ID" value="NZ_CP137573.1"/>
</dbReference>
<dbReference type="PANTHER" id="PTHR30474">
    <property type="entry name" value="CELL CYCLE PROTEIN"/>
    <property type="match status" value="1"/>
</dbReference>
<comment type="subcellular location">
    <subcellularLocation>
        <location evidence="1">Membrane</location>
        <topology evidence="1">Multi-pass membrane protein</topology>
    </subcellularLocation>
</comment>
<sequence length="399" mass="42194">MNARTGFSVSRYAPERGAFAKLTARDSVVRRLDWPILLSALALSLLGSLLVWSATRGRTELNQGDPYYFLFRHVLNTGIGLCLMIGTIWLGHRTLRGAVPILYGISIVLILAVLTPLGATINGAHAWIVVGGGFSLQPSEFVKITIILIMAMLLAAKVDAGDQLHPDHGTVAKALGLACLPMGIVMLMPDLGSVMVMGVIVLGVLLASGASNRWVLGLIGAGIGGAVLVTALGMLDEYQINRFAAFANPELDPAGVGYNTNQARIAIGSGGLYGAGLFKGHQTSGQFVPEQQTDFIYTVAGEELGFLGAGLILVLLGVILWRACRIARETTELYGTIVAAGIIAWFAFQAFENIGMNLGIMPVAGLPLPFVSYGGSSMFAVWVAIGLLQSIRVQRPMSA</sequence>
<evidence type="ECO:0000256" key="3">
    <source>
        <dbReference type="ARBA" id="ARBA00022692"/>
    </source>
</evidence>
<feature type="transmembrane region" description="Helical" evidence="9">
    <location>
        <begin position="333"/>
        <end position="351"/>
    </location>
</feature>
<accession>A0ABZ0LXZ7</accession>
<feature type="transmembrane region" description="Helical" evidence="9">
    <location>
        <begin position="215"/>
        <end position="235"/>
    </location>
</feature>
<keyword evidence="3 9" id="KW-0812">Transmembrane</keyword>
<feature type="transmembrane region" description="Helical" evidence="9">
    <location>
        <begin position="371"/>
        <end position="388"/>
    </location>
</feature>
<keyword evidence="11" id="KW-1185">Reference proteome</keyword>
<comment type="catalytic activity">
    <reaction evidence="8">
        <text>[GlcNAc-(1-&gt;4)-Mur2Ac(oyl-L-Ala-gamma-D-Glu-L-Lys-D-Ala-D-Ala)](n)-di-trans,octa-cis-undecaprenyl diphosphate + beta-D-GlcNAc-(1-&gt;4)-Mur2Ac(oyl-L-Ala-gamma-D-Glu-L-Lys-D-Ala-D-Ala)-di-trans,octa-cis-undecaprenyl diphosphate = [GlcNAc-(1-&gt;4)-Mur2Ac(oyl-L-Ala-gamma-D-Glu-L-Lys-D-Ala-D-Ala)](n+1)-di-trans,octa-cis-undecaprenyl diphosphate + di-trans,octa-cis-undecaprenyl diphosphate + H(+)</text>
        <dbReference type="Rhea" id="RHEA:23708"/>
        <dbReference type="Rhea" id="RHEA-COMP:9602"/>
        <dbReference type="Rhea" id="RHEA-COMP:9603"/>
        <dbReference type="ChEBI" id="CHEBI:15378"/>
        <dbReference type="ChEBI" id="CHEBI:58405"/>
        <dbReference type="ChEBI" id="CHEBI:60033"/>
        <dbReference type="ChEBI" id="CHEBI:78435"/>
        <dbReference type="EC" id="2.4.99.28"/>
    </reaction>
</comment>
<dbReference type="NCBIfam" id="TIGR02210">
    <property type="entry name" value="rodA_shape"/>
    <property type="match status" value="1"/>
</dbReference>
<feature type="transmembrane region" description="Helical" evidence="9">
    <location>
        <begin position="194"/>
        <end position="210"/>
    </location>
</feature>
<dbReference type="Pfam" id="PF01098">
    <property type="entry name" value="FTSW_RODA_SPOVE"/>
    <property type="match status" value="1"/>
</dbReference>
<dbReference type="PANTHER" id="PTHR30474:SF14">
    <property type="entry name" value="CELL CYCLE PROTEIN"/>
    <property type="match status" value="1"/>
</dbReference>
<dbReference type="InterPro" id="IPR011923">
    <property type="entry name" value="RodA/MrdB"/>
</dbReference>
<reference evidence="10 11" key="1">
    <citation type="submission" date="2023-10" db="EMBL/GenBank/DDBJ databases">
        <title>The genome sequence of Streptomyces sp. HUAS YS2.</title>
        <authorList>
            <person name="Mo P."/>
        </authorList>
    </citation>
    <scope>NUCLEOTIDE SEQUENCE [LARGE SCALE GENOMIC DNA]</scope>
    <source>
        <strain evidence="10 11">HUAS YS2</strain>
    </source>
</reference>
<evidence type="ECO:0000256" key="8">
    <source>
        <dbReference type="ARBA" id="ARBA00049902"/>
    </source>
</evidence>
<dbReference type="Proteomes" id="UP001301731">
    <property type="component" value="Chromosome"/>
</dbReference>
<keyword evidence="6 9" id="KW-0472">Membrane</keyword>